<reference evidence="1 2" key="1">
    <citation type="submission" date="2017-02" db="EMBL/GenBank/DDBJ databases">
        <authorList>
            <person name="Peterson S.W."/>
        </authorList>
    </citation>
    <scope>NUCLEOTIDE SEQUENCE [LARGE SCALE GENOMIC DNA]</scope>
    <source>
        <strain evidence="1 2">DSM 24412</strain>
    </source>
</reference>
<dbReference type="STRING" id="889453.SAMN03080601_01918"/>
<accession>A0A1T5GPZ5</accession>
<evidence type="ECO:0000313" key="2">
    <source>
        <dbReference type="Proteomes" id="UP000191055"/>
    </source>
</evidence>
<dbReference type="EMBL" id="FUYV01000010">
    <property type="protein sequence ID" value="SKC10400.1"/>
    <property type="molecule type" value="Genomic_DNA"/>
</dbReference>
<dbReference type="RefSeq" id="WP_143255060.1">
    <property type="nucleotide sequence ID" value="NZ_CP021904.1"/>
</dbReference>
<gene>
    <name evidence="1" type="ORF">SAMN03080601_01918</name>
</gene>
<sequence>MKNKINITLFYKTMTIYCFIVIALLTVAGCEKIENSTEKDLYLIAKVENAIEYSSVVAVKLMIRDKNGNDVELARGDWKDNGFAISLPKINRYNYGELIHMPLLPTVIYDNLVTITTNNRNARNRIAEFWGVDKEGNMIAEFLPRKIDEDGNMVRVRFRYVDSDVIISGYIEAETIVLDYFDEETGFMSNWIWENKTIFLIDYKEGWNASSHPSFQSSSGETIRKHLTIPTSSNLKWYARDDL</sequence>
<dbReference type="PROSITE" id="PS51257">
    <property type="entry name" value="PROKAR_LIPOPROTEIN"/>
    <property type="match status" value="1"/>
</dbReference>
<name>A0A1T5GPZ5_9BACT</name>
<organism evidence="1 2">
    <name type="scientific">Alkalitalea saponilacus</name>
    <dbReference type="NCBI Taxonomy" id="889453"/>
    <lineage>
        <taxon>Bacteria</taxon>
        <taxon>Pseudomonadati</taxon>
        <taxon>Bacteroidota</taxon>
        <taxon>Bacteroidia</taxon>
        <taxon>Marinilabiliales</taxon>
        <taxon>Marinilabiliaceae</taxon>
        <taxon>Alkalitalea</taxon>
    </lineage>
</organism>
<dbReference type="AlphaFoldDB" id="A0A1T5GPZ5"/>
<evidence type="ECO:0000313" key="1">
    <source>
        <dbReference type="EMBL" id="SKC10400.1"/>
    </source>
</evidence>
<protein>
    <submittedName>
        <fullName evidence="1">Uncharacterized protein</fullName>
    </submittedName>
</protein>
<dbReference type="Proteomes" id="UP000191055">
    <property type="component" value="Unassembled WGS sequence"/>
</dbReference>
<keyword evidence="2" id="KW-1185">Reference proteome</keyword>
<proteinExistence type="predicted"/>